<dbReference type="STRING" id="984485.A0A1E4RNN1"/>
<dbReference type="PROSITE" id="PS00394">
    <property type="entry name" value="DNA_PHOTOLYASES_1_1"/>
    <property type="match status" value="1"/>
</dbReference>
<dbReference type="GO" id="GO:0005737">
    <property type="term" value="C:cytoplasm"/>
    <property type="evidence" value="ECO:0007669"/>
    <property type="project" value="TreeGrafter"/>
</dbReference>
<evidence type="ECO:0000313" key="10">
    <source>
        <dbReference type="Proteomes" id="UP000095085"/>
    </source>
</evidence>
<accession>A0A1E4RNN1</accession>
<dbReference type="InterPro" id="IPR036134">
    <property type="entry name" value="Crypto/Photolyase_FAD-like_sf"/>
</dbReference>
<dbReference type="GO" id="GO:0006950">
    <property type="term" value="P:response to stress"/>
    <property type="evidence" value="ECO:0007669"/>
    <property type="project" value="UniProtKB-ARBA"/>
</dbReference>
<reference evidence="10" key="1">
    <citation type="submission" date="2016-05" db="EMBL/GenBank/DDBJ databases">
        <title>Comparative genomics of biotechnologically important yeasts.</title>
        <authorList>
            <consortium name="DOE Joint Genome Institute"/>
            <person name="Riley R."/>
            <person name="Haridas S."/>
            <person name="Wolfe K.H."/>
            <person name="Lopes M.R."/>
            <person name="Hittinger C.T."/>
            <person name="Goker M."/>
            <person name="Salamov A."/>
            <person name="Wisecaver J."/>
            <person name="Long T.M."/>
            <person name="Aerts A.L."/>
            <person name="Barry K."/>
            <person name="Choi C."/>
            <person name="Clum A."/>
            <person name="Coughlan A.Y."/>
            <person name="Deshpande S."/>
            <person name="Douglass A.P."/>
            <person name="Hanson S.J."/>
            <person name="Klenk H.-P."/>
            <person name="Labutti K."/>
            <person name="Lapidus A."/>
            <person name="Lindquist E."/>
            <person name="Lipzen A."/>
            <person name="Meier-Kolthoff J.P."/>
            <person name="Ohm R.A."/>
            <person name="Otillar R.P."/>
            <person name="Pangilinan J."/>
            <person name="Peng Y."/>
            <person name="Rokas A."/>
            <person name="Rosa C.A."/>
            <person name="Scheuner C."/>
            <person name="Sibirny A.A."/>
            <person name="Slot J.C."/>
            <person name="Stielow J.B."/>
            <person name="Sun H."/>
            <person name="Kurtzman C.P."/>
            <person name="Blackwell M."/>
            <person name="Grigoriev I.V."/>
            <person name="Jeffries T.W."/>
        </authorList>
    </citation>
    <scope>NUCLEOTIDE SEQUENCE [LARGE SCALE GENOMIC DNA]</scope>
    <source>
        <strain evidence="10">NRRL Y-1933</strain>
    </source>
</reference>
<keyword evidence="4 6" id="KW-0274">FAD</keyword>
<dbReference type="GO" id="GO:0043153">
    <property type="term" value="P:entrainment of circadian clock by photoperiod"/>
    <property type="evidence" value="ECO:0007669"/>
    <property type="project" value="TreeGrafter"/>
</dbReference>
<dbReference type="GO" id="GO:0003677">
    <property type="term" value="F:DNA binding"/>
    <property type="evidence" value="ECO:0007669"/>
    <property type="project" value="TreeGrafter"/>
</dbReference>
<evidence type="ECO:0000256" key="6">
    <source>
        <dbReference type="PIRSR" id="PIRSR602081-1"/>
    </source>
</evidence>
<dbReference type="Proteomes" id="UP000095085">
    <property type="component" value="Unassembled WGS sequence"/>
</dbReference>
<name>A0A1E4RNN1_9ASCO</name>
<feature type="domain" description="Photolyase/cryptochrome alpha/beta" evidence="8">
    <location>
        <begin position="62"/>
        <end position="199"/>
    </location>
</feature>
<dbReference type="InterPro" id="IPR006050">
    <property type="entry name" value="DNA_photolyase_N"/>
</dbReference>
<evidence type="ECO:0000259" key="8">
    <source>
        <dbReference type="PROSITE" id="PS51645"/>
    </source>
</evidence>
<gene>
    <name evidence="9" type="ORF">HYPBUDRAFT_192204</name>
</gene>
<proteinExistence type="inferred from homology"/>
<dbReference type="GO" id="GO:0071949">
    <property type="term" value="F:FAD binding"/>
    <property type="evidence" value="ECO:0007669"/>
    <property type="project" value="TreeGrafter"/>
</dbReference>
<dbReference type="GO" id="GO:0006139">
    <property type="term" value="P:nucleobase-containing compound metabolic process"/>
    <property type="evidence" value="ECO:0007669"/>
    <property type="project" value="UniProtKB-ARBA"/>
</dbReference>
<dbReference type="AlphaFoldDB" id="A0A1E4RNN1"/>
<dbReference type="GO" id="GO:0005634">
    <property type="term" value="C:nucleus"/>
    <property type="evidence" value="ECO:0007669"/>
    <property type="project" value="TreeGrafter"/>
</dbReference>
<evidence type="ECO:0000256" key="1">
    <source>
        <dbReference type="ARBA" id="ARBA00001932"/>
    </source>
</evidence>
<dbReference type="GeneID" id="30997499"/>
<feature type="site" description="Electron transfer via tryptophanyl radical" evidence="7">
    <location>
        <position position="466"/>
    </location>
</feature>
<feature type="site" description="Electron transfer via tryptophanyl radical" evidence="7">
    <location>
        <position position="390"/>
    </location>
</feature>
<feature type="binding site" evidence="6">
    <location>
        <begin position="456"/>
        <end position="458"/>
    </location>
    <ligand>
        <name>FAD</name>
        <dbReference type="ChEBI" id="CHEBI:57692"/>
    </ligand>
</feature>
<evidence type="ECO:0000256" key="5">
    <source>
        <dbReference type="ARBA" id="ARBA00022991"/>
    </source>
</evidence>
<dbReference type="PROSITE" id="PS00691">
    <property type="entry name" value="DNA_PHOTOLYASES_1_2"/>
    <property type="match status" value="1"/>
</dbReference>
<comment type="cofactor">
    <cofactor evidence="1">
        <name>(6R)-5,10-methylene-5,6,7,8-tetrahydrofolate</name>
        <dbReference type="ChEBI" id="CHEBI:15636"/>
    </cofactor>
</comment>
<feature type="binding site" evidence="6">
    <location>
        <begin position="315"/>
        <end position="319"/>
    </location>
    <ligand>
        <name>FAD</name>
        <dbReference type="ChEBI" id="CHEBI:57692"/>
    </ligand>
</feature>
<dbReference type="Gene3D" id="1.10.579.10">
    <property type="entry name" value="DNA Cyclobutane Dipyrimidine Photolyase, subunit A, domain 3"/>
    <property type="match status" value="1"/>
</dbReference>
<dbReference type="GO" id="GO:0032922">
    <property type="term" value="P:circadian regulation of gene expression"/>
    <property type="evidence" value="ECO:0007669"/>
    <property type="project" value="TreeGrafter"/>
</dbReference>
<protein>
    <recommendedName>
        <fullName evidence="8">Photolyase/cryptochrome alpha/beta domain-containing protein</fullName>
    </recommendedName>
</protein>
<evidence type="ECO:0000256" key="2">
    <source>
        <dbReference type="ARBA" id="ARBA00005862"/>
    </source>
</evidence>
<dbReference type="InterPro" id="IPR018394">
    <property type="entry name" value="DNA_photolyase_1_CS_C"/>
</dbReference>
<dbReference type="EMBL" id="KV454539">
    <property type="protein sequence ID" value="ODV68863.1"/>
    <property type="molecule type" value="Genomic_DNA"/>
</dbReference>
<comment type="similarity">
    <text evidence="2">Belongs to the DNA photolyase class-1 family.</text>
</comment>
<dbReference type="PRINTS" id="PR00147">
    <property type="entry name" value="DNAPHOTLYASE"/>
</dbReference>
<dbReference type="OrthoDB" id="435881at2759"/>
<feature type="site" description="Electron transfer via tryptophanyl radical" evidence="7">
    <location>
        <position position="443"/>
    </location>
</feature>
<dbReference type="FunFam" id="1.10.579.10:FF:000003">
    <property type="entry name" value="Deoxyribodipyrimidine photo-lyase"/>
    <property type="match status" value="1"/>
</dbReference>
<dbReference type="InterPro" id="IPR002081">
    <property type="entry name" value="Cryptochrome/DNA_photolyase_1"/>
</dbReference>
<organism evidence="9 10">
    <name type="scientific">Hyphopichia burtonii NRRL Y-1933</name>
    <dbReference type="NCBI Taxonomy" id="984485"/>
    <lineage>
        <taxon>Eukaryota</taxon>
        <taxon>Fungi</taxon>
        <taxon>Dikarya</taxon>
        <taxon>Ascomycota</taxon>
        <taxon>Saccharomycotina</taxon>
        <taxon>Pichiomycetes</taxon>
        <taxon>Debaryomycetaceae</taxon>
        <taxon>Hyphopichia</taxon>
    </lineage>
</organism>
<dbReference type="InterPro" id="IPR036155">
    <property type="entry name" value="Crypto/Photolyase_N_sf"/>
</dbReference>
<dbReference type="Pfam" id="PF00875">
    <property type="entry name" value="DNA_photolyase"/>
    <property type="match status" value="1"/>
</dbReference>
<dbReference type="GO" id="GO:0003904">
    <property type="term" value="F:deoxyribodipyrimidine photo-lyase activity"/>
    <property type="evidence" value="ECO:0007669"/>
    <property type="project" value="TreeGrafter"/>
</dbReference>
<dbReference type="InterPro" id="IPR005101">
    <property type="entry name" value="Cryptochr/Photolyase_FAD-bd"/>
</dbReference>
<dbReference type="PROSITE" id="PS51645">
    <property type="entry name" value="PHR_CRY_ALPHA_BETA"/>
    <property type="match status" value="1"/>
</dbReference>
<dbReference type="PANTHER" id="PTHR11455:SF18">
    <property type="entry name" value="SI:CH1073-390K14.1"/>
    <property type="match status" value="1"/>
</dbReference>
<evidence type="ECO:0000256" key="7">
    <source>
        <dbReference type="PIRSR" id="PIRSR602081-2"/>
    </source>
</evidence>
<feature type="binding site" evidence="6">
    <location>
        <begin position="358"/>
        <end position="365"/>
    </location>
    <ligand>
        <name>FAD</name>
        <dbReference type="ChEBI" id="CHEBI:57692"/>
    </ligand>
</feature>
<evidence type="ECO:0000313" key="9">
    <source>
        <dbReference type="EMBL" id="ODV68863.1"/>
    </source>
</evidence>
<keyword evidence="10" id="KW-1185">Reference proteome</keyword>
<dbReference type="InterPro" id="IPR014729">
    <property type="entry name" value="Rossmann-like_a/b/a_fold"/>
</dbReference>
<dbReference type="PANTHER" id="PTHR11455">
    <property type="entry name" value="CRYPTOCHROME"/>
    <property type="match status" value="1"/>
</dbReference>
<dbReference type="SUPFAM" id="SSF52425">
    <property type="entry name" value="Cryptochrome/photolyase, N-terminal domain"/>
    <property type="match status" value="1"/>
</dbReference>
<feature type="binding site" evidence="6">
    <location>
        <position position="355"/>
    </location>
    <ligand>
        <name>FAD</name>
        <dbReference type="ChEBI" id="CHEBI:57692"/>
    </ligand>
</feature>
<dbReference type="SUPFAM" id="SSF48173">
    <property type="entry name" value="Cryptochrome/photolyase FAD-binding domain"/>
    <property type="match status" value="1"/>
</dbReference>
<feature type="binding site" evidence="6">
    <location>
        <position position="303"/>
    </location>
    <ligand>
        <name>FAD</name>
        <dbReference type="ChEBI" id="CHEBI:57692"/>
    </ligand>
</feature>
<keyword evidence="3 6" id="KW-0285">Flavoprotein</keyword>
<dbReference type="Gene3D" id="1.25.40.80">
    <property type="match status" value="1"/>
</dbReference>
<evidence type="ECO:0000256" key="3">
    <source>
        <dbReference type="ARBA" id="ARBA00022630"/>
    </source>
</evidence>
<sequence>MAPSKKPKLERLASFSSPFYPPTMTKSTVNNKYKKDENKPFHILKKTLEDTQTEREKIKTGKNVAHLFTRDFRLGDNFALSQASELAQESEVPLISLFVYSEEDFRSHSVSPFQLRYRLKSLEIVKQDLKKKNIPLYTLNVDKKKDINSSILKFLKDYEISHLFANIEYEVDELRQFIDLTKSLLENKISFQPFHDTCVVKPGELATKSKGTQYAVFTPWYRAWVAYLESLDDPFPNYPQPEANSSTKGLEKLFESKIPEPKSDFYKLNAKSLEFFDKTWSVGEHNAEKQLLDYIKSKTIKLYDDLRNEISTDATSHMSRHLASGTVSSRTCIRLILENNLVSSLAKGPSGITEWIRQVSWRDFYKHVMANWPHICMFKPFQVEYDDIEWEYNLEHYQKWCEGKTGYPIVDAAMRQLNETGYLHNRPRMVVASFLSKHLLIDWRWGERYFLEHLIDGDFASNNGGWGFSSGVGVDPQPYFRIFNPWTQSEKFDKNGDYIREWVPELREIDDSKGIHNPYDHGFEDVAEKNDYPRPIVDHSFARERALERYRGE</sequence>
<comment type="cofactor">
    <cofactor evidence="6">
        <name>FAD</name>
        <dbReference type="ChEBI" id="CHEBI:57692"/>
    </cofactor>
    <text evidence="6">Binds 1 FAD per subunit.</text>
</comment>
<dbReference type="Pfam" id="PF03441">
    <property type="entry name" value="FAD_binding_7"/>
    <property type="match status" value="1"/>
</dbReference>
<evidence type="ECO:0000256" key="4">
    <source>
        <dbReference type="ARBA" id="ARBA00022827"/>
    </source>
</evidence>
<dbReference type="RefSeq" id="XP_020077930.1">
    <property type="nucleotide sequence ID" value="XM_020222950.1"/>
</dbReference>
<keyword evidence="5" id="KW-0157">Chromophore</keyword>
<dbReference type="Gene3D" id="3.40.50.620">
    <property type="entry name" value="HUPs"/>
    <property type="match status" value="1"/>
</dbReference>